<keyword evidence="2" id="KW-1133">Transmembrane helix</keyword>
<organism evidence="3 4">
    <name type="scientific">Streptomyces blastmyceticus</name>
    <dbReference type="NCBI Taxonomy" id="68180"/>
    <lineage>
        <taxon>Bacteria</taxon>
        <taxon>Bacillati</taxon>
        <taxon>Actinomycetota</taxon>
        <taxon>Actinomycetes</taxon>
        <taxon>Kitasatosporales</taxon>
        <taxon>Streptomycetaceae</taxon>
        <taxon>Streptomyces</taxon>
    </lineage>
</organism>
<comment type="caution">
    <text evidence="3">The sequence shown here is derived from an EMBL/GenBank/DDBJ whole genome shotgun (WGS) entry which is preliminary data.</text>
</comment>
<evidence type="ECO:0000256" key="2">
    <source>
        <dbReference type="SAM" id="Phobius"/>
    </source>
</evidence>
<name>A0ABP3HQ48_9ACTN</name>
<protein>
    <recommendedName>
        <fullName evidence="5">Secreted protein</fullName>
    </recommendedName>
</protein>
<evidence type="ECO:0000313" key="3">
    <source>
        <dbReference type="EMBL" id="GAA0374773.1"/>
    </source>
</evidence>
<proteinExistence type="predicted"/>
<feature type="compositionally biased region" description="Basic and acidic residues" evidence="1">
    <location>
        <begin position="75"/>
        <end position="86"/>
    </location>
</feature>
<dbReference type="Proteomes" id="UP001500063">
    <property type="component" value="Unassembled WGS sequence"/>
</dbReference>
<keyword evidence="4" id="KW-1185">Reference proteome</keyword>
<evidence type="ECO:0008006" key="5">
    <source>
        <dbReference type="Google" id="ProtNLM"/>
    </source>
</evidence>
<evidence type="ECO:0000313" key="4">
    <source>
        <dbReference type="Proteomes" id="UP001500063"/>
    </source>
</evidence>
<reference evidence="4" key="1">
    <citation type="journal article" date="2019" name="Int. J. Syst. Evol. Microbiol.">
        <title>The Global Catalogue of Microorganisms (GCM) 10K type strain sequencing project: providing services to taxonomists for standard genome sequencing and annotation.</title>
        <authorList>
            <consortium name="The Broad Institute Genomics Platform"/>
            <consortium name="The Broad Institute Genome Sequencing Center for Infectious Disease"/>
            <person name="Wu L."/>
            <person name="Ma J."/>
        </authorList>
    </citation>
    <scope>NUCLEOTIDE SEQUENCE [LARGE SCALE GENOMIC DNA]</scope>
    <source>
        <strain evidence="4">JCM 4565</strain>
    </source>
</reference>
<feature type="transmembrane region" description="Helical" evidence="2">
    <location>
        <begin position="6"/>
        <end position="26"/>
    </location>
</feature>
<accession>A0ABP3HQ48</accession>
<gene>
    <name evidence="3" type="ORF">GCM10010319_61680</name>
</gene>
<keyword evidence="2" id="KW-0812">Transmembrane</keyword>
<keyword evidence="2" id="KW-0472">Membrane</keyword>
<evidence type="ECO:0000256" key="1">
    <source>
        <dbReference type="SAM" id="MobiDB-lite"/>
    </source>
</evidence>
<feature type="region of interest" description="Disordered" evidence="1">
    <location>
        <begin position="69"/>
        <end position="92"/>
    </location>
</feature>
<sequence>MDDLLPPLAIFGGLAAVLCGFAWLALHVRRRGTAGTGVTAALAAWEEAYRATSHESYLEIQAQAERRSPVVSPDGHWRPGVRDASRKSAPTGRVRVRLRRMGRRRWWRG</sequence>
<dbReference type="EMBL" id="BAAABW010000031">
    <property type="protein sequence ID" value="GAA0374773.1"/>
    <property type="molecule type" value="Genomic_DNA"/>
</dbReference>